<feature type="compositionally biased region" description="Low complexity" evidence="1">
    <location>
        <begin position="94"/>
        <end position="106"/>
    </location>
</feature>
<feature type="domain" description="Putative host cell surface-exposed lipoprotein Ltp-like HTH region" evidence="2">
    <location>
        <begin position="170"/>
        <end position="211"/>
    </location>
</feature>
<dbReference type="EMBL" id="AMFJ01028883">
    <property type="protein sequence ID" value="EKD44395.1"/>
    <property type="molecule type" value="Genomic_DNA"/>
</dbReference>
<dbReference type="Pfam" id="PF07553">
    <property type="entry name" value="Lipoprotein_Ltp"/>
    <property type="match status" value="2"/>
</dbReference>
<feature type="compositionally biased region" description="Polar residues" evidence="1">
    <location>
        <begin position="141"/>
        <end position="165"/>
    </location>
</feature>
<name>K1YN50_9BACT</name>
<dbReference type="AlphaFoldDB" id="K1YN50"/>
<feature type="domain" description="Putative host cell surface-exposed lipoprotein Ltp-like HTH region" evidence="2">
    <location>
        <begin position="215"/>
        <end position="254"/>
    </location>
</feature>
<dbReference type="InterPro" id="IPR036388">
    <property type="entry name" value="WH-like_DNA-bd_sf"/>
</dbReference>
<evidence type="ECO:0000256" key="1">
    <source>
        <dbReference type="SAM" id="MobiDB-lite"/>
    </source>
</evidence>
<feature type="region of interest" description="Disordered" evidence="1">
    <location>
        <begin position="94"/>
        <end position="165"/>
    </location>
</feature>
<evidence type="ECO:0000313" key="3">
    <source>
        <dbReference type="EMBL" id="EKD44395.1"/>
    </source>
</evidence>
<dbReference type="InterPro" id="IPR011434">
    <property type="entry name" value="Ltp-like_HTH"/>
</dbReference>
<proteinExistence type="predicted"/>
<dbReference type="Gene3D" id="1.10.10.10">
    <property type="entry name" value="Winged helix-like DNA-binding domain superfamily/Winged helix DNA-binding domain"/>
    <property type="match status" value="2"/>
</dbReference>
<accession>K1YN50</accession>
<evidence type="ECO:0000259" key="2">
    <source>
        <dbReference type="Pfam" id="PF07553"/>
    </source>
</evidence>
<protein>
    <recommendedName>
        <fullName evidence="2">Putative host cell surface-exposed lipoprotein Ltp-like HTH region domain-containing protein</fullName>
    </recommendedName>
</protein>
<feature type="compositionally biased region" description="Basic and acidic residues" evidence="1">
    <location>
        <begin position="115"/>
        <end position="127"/>
    </location>
</feature>
<comment type="caution">
    <text evidence="3">The sequence shown here is derived from an EMBL/GenBank/DDBJ whole genome shotgun (WGS) entry which is preliminary data.</text>
</comment>
<reference evidence="3" key="1">
    <citation type="journal article" date="2012" name="Science">
        <title>Fermentation, hydrogen, and sulfur metabolism in multiple uncultivated bacterial phyla.</title>
        <authorList>
            <person name="Wrighton K.C."/>
            <person name="Thomas B.C."/>
            <person name="Sharon I."/>
            <person name="Miller C.S."/>
            <person name="Castelle C.J."/>
            <person name="VerBerkmoes N.C."/>
            <person name="Wilkins M.J."/>
            <person name="Hettich R.L."/>
            <person name="Lipton M.S."/>
            <person name="Williams K.H."/>
            <person name="Long P.E."/>
            <person name="Banfield J.F."/>
        </authorList>
    </citation>
    <scope>NUCLEOTIDE SEQUENCE [LARGE SCALE GENOMIC DNA]</scope>
</reference>
<sequence length="261" mass="28788">MTNEQTTPSKKITVGLILSWIFGILFALIGIISVFSEPIPGIVMLVMAAILLPPINKLVDEKWKFHLSGGIKTIVIIVGFIIFGSTVDTSNTVKQQNKQPEIQQKQEWSILNTEQQKDETKPTEEQPKTTNNEKSVKTEIVPTSTATIQAPTPTKTENKPASLSSETVSQKNAVAKAKSYLDYSGFSHDGLIAQLEYEQFSHADAVYGTDNSGANWNEQAAKKAKSYMGYSAFSRGSLIEQLKYEKFTQSQAEYWADAAGL</sequence>
<gene>
    <name evidence="3" type="ORF">ACD_71C00152G0002</name>
</gene>
<organism evidence="3">
    <name type="scientific">uncultured bacterium</name>
    <name type="common">gcode 4</name>
    <dbReference type="NCBI Taxonomy" id="1234023"/>
    <lineage>
        <taxon>Bacteria</taxon>
        <taxon>environmental samples</taxon>
    </lineage>
</organism>